<dbReference type="InterPro" id="IPR038377">
    <property type="entry name" value="Na/Glc_symporter_sf"/>
</dbReference>
<evidence type="ECO:0000256" key="6">
    <source>
        <dbReference type="RuleBase" id="RU362091"/>
    </source>
</evidence>
<evidence type="ECO:0000256" key="5">
    <source>
        <dbReference type="ARBA" id="ARBA00023136"/>
    </source>
</evidence>
<evidence type="ECO:0000313" key="7">
    <source>
        <dbReference type="EMBL" id="CAD7227818.1"/>
    </source>
</evidence>
<dbReference type="Pfam" id="PF00474">
    <property type="entry name" value="SSF"/>
    <property type="match status" value="1"/>
</dbReference>
<dbReference type="PANTHER" id="PTHR11819">
    <property type="entry name" value="SOLUTE CARRIER FAMILY 5"/>
    <property type="match status" value="1"/>
</dbReference>
<accession>A0A7R8ZKZ9</accession>
<protein>
    <submittedName>
        <fullName evidence="7">Uncharacterized protein</fullName>
    </submittedName>
</protein>
<dbReference type="EMBL" id="OB661271">
    <property type="protein sequence ID" value="CAD7227818.1"/>
    <property type="molecule type" value="Genomic_DNA"/>
</dbReference>
<dbReference type="GO" id="GO:0005412">
    <property type="term" value="F:D-glucose:sodium symporter activity"/>
    <property type="evidence" value="ECO:0007669"/>
    <property type="project" value="TreeGrafter"/>
</dbReference>
<reference evidence="7" key="1">
    <citation type="submission" date="2020-11" db="EMBL/GenBank/DDBJ databases">
        <authorList>
            <person name="Tran Van P."/>
        </authorList>
    </citation>
    <scope>NUCLEOTIDE SEQUENCE</scope>
</reference>
<dbReference type="PROSITE" id="PS50283">
    <property type="entry name" value="NA_SOLUT_SYMP_3"/>
    <property type="match status" value="1"/>
</dbReference>
<evidence type="ECO:0000256" key="1">
    <source>
        <dbReference type="ARBA" id="ARBA00004141"/>
    </source>
</evidence>
<dbReference type="Gene3D" id="1.20.1730.10">
    <property type="entry name" value="Sodium/glucose cotransporter"/>
    <property type="match status" value="1"/>
</dbReference>
<dbReference type="InterPro" id="IPR001734">
    <property type="entry name" value="Na/solute_symporter"/>
</dbReference>
<evidence type="ECO:0000256" key="4">
    <source>
        <dbReference type="ARBA" id="ARBA00022989"/>
    </source>
</evidence>
<evidence type="ECO:0000256" key="2">
    <source>
        <dbReference type="ARBA" id="ARBA00006434"/>
    </source>
</evidence>
<comment type="similarity">
    <text evidence="2 6">Belongs to the sodium:solute symporter (SSF) (TC 2.A.21) family.</text>
</comment>
<name>A0A7R8ZKZ9_9CRUS</name>
<dbReference type="OrthoDB" id="6132759at2759"/>
<dbReference type="GO" id="GO:0005886">
    <property type="term" value="C:plasma membrane"/>
    <property type="evidence" value="ECO:0007669"/>
    <property type="project" value="TreeGrafter"/>
</dbReference>
<keyword evidence="5" id="KW-0472">Membrane</keyword>
<dbReference type="InterPro" id="IPR018212">
    <property type="entry name" value="Na/solute_symporter_CS"/>
</dbReference>
<sequence>MQRGSISGYFLAGRHMWWLPVGASIFASNIGSEHFVGLAGSGAATGIGLGAYEVNVCTLPEYMHKRFGGQRIRIYLAVLSLLLYIFIKISVNLYSGALFIKTSLGWDLYVSVILLLTVTLVLTVAGGLTAVIYTDTLQFFIMIIGALVVMIKSLDKVGWYDGLIQNFMRAIPEKHFVNSTCGFPPRRSFVMLRPLDDPDIPWLGFVVGASAASIWYWCADQMMVQRVLAARSLSHAQGATLFAGYFKILPFFMMVLPGMVARVMYTDDLACILPEECERICGSRQGCSNLAYPKLVLGIMPEGTSS</sequence>
<dbReference type="PANTHER" id="PTHR11819:SF150">
    <property type="entry name" value="SODIUM_MYO-INOSITOL COTRANSPORTER"/>
    <property type="match status" value="1"/>
</dbReference>
<organism evidence="7">
    <name type="scientific">Cyprideis torosa</name>
    <dbReference type="NCBI Taxonomy" id="163714"/>
    <lineage>
        <taxon>Eukaryota</taxon>
        <taxon>Metazoa</taxon>
        <taxon>Ecdysozoa</taxon>
        <taxon>Arthropoda</taxon>
        <taxon>Crustacea</taxon>
        <taxon>Oligostraca</taxon>
        <taxon>Ostracoda</taxon>
        <taxon>Podocopa</taxon>
        <taxon>Podocopida</taxon>
        <taxon>Cytherocopina</taxon>
        <taxon>Cytheroidea</taxon>
        <taxon>Cytherideidae</taxon>
        <taxon>Cyprideis</taxon>
    </lineage>
</organism>
<dbReference type="PROSITE" id="PS00456">
    <property type="entry name" value="NA_SOLUT_SYMP_1"/>
    <property type="match status" value="1"/>
</dbReference>
<dbReference type="NCBIfam" id="TIGR00813">
    <property type="entry name" value="sss"/>
    <property type="match status" value="1"/>
</dbReference>
<evidence type="ECO:0000256" key="3">
    <source>
        <dbReference type="ARBA" id="ARBA00022692"/>
    </source>
</evidence>
<gene>
    <name evidence="7" type="ORF">CTOB1V02_LOCUS5713</name>
</gene>
<proteinExistence type="inferred from homology"/>
<keyword evidence="3" id="KW-0812">Transmembrane</keyword>
<dbReference type="AlphaFoldDB" id="A0A7R8ZKZ9"/>
<comment type="subcellular location">
    <subcellularLocation>
        <location evidence="1">Membrane</location>
        <topology evidence="1">Multi-pass membrane protein</topology>
    </subcellularLocation>
</comment>
<keyword evidence="4" id="KW-1133">Transmembrane helix</keyword>